<dbReference type="STRING" id="83765.SAMN05660284_01416"/>
<dbReference type="InterPro" id="IPR036390">
    <property type="entry name" value="WH_DNA-bd_sf"/>
</dbReference>
<accession>A0A1I4YQ08</accession>
<feature type="domain" description="HTH lysR-type" evidence="5">
    <location>
        <begin position="1"/>
        <end position="58"/>
    </location>
</feature>
<dbReference type="Pfam" id="PF03466">
    <property type="entry name" value="LysR_substrate"/>
    <property type="match status" value="1"/>
</dbReference>
<dbReference type="GO" id="GO:0003700">
    <property type="term" value="F:DNA-binding transcription factor activity"/>
    <property type="evidence" value="ECO:0007669"/>
    <property type="project" value="InterPro"/>
</dbReference>
<keyword evidence="7" id="KW-1185">Reference proteome</keyword>
<evidence type="ECO:0000256" key="2">
    <source>
        <dbReference type="ARBA" id="ARBA00023015"/>
    </source>
</evidence>
<keyword evidence="2" id="KW-0805">Transcription regulation</keyword>
<dbReference type="GO" id="GO:0000976">
    <property type="term" value="F:transcription cis-regulatory region binding"/>
    <property type="evidence" value="ECO:0007669"/>
    <property type="project" value="TreeGrafter"/>
</dbReference>
<dbReference type="PANTHER" id="PTHR30126:SF2">
    <property type="entry name" value="HTH-TYPE TRANSCRIPTIONAL REGULATOR YJIE"/>
    <property type="match status" value="1"/>
</dbReference>
<dbReference type="EMBL" id="FOVE01000008">
    <property type="protein sequence ID" value="SFN40092.1"/>
    <property type="molecule type" value="Genomic_DNA"/>
</dbReference>
<dbReference type="OrthoDB" id="8715249at2"/>
<dbReference type="InterPro" id="IPR005119">
    <property type="entry name" value="LysR_subst-bd"/>
</dbReference>
<name>A0A1I4YQ08_9NEIS</name>
<dbReference type="CDD" id="cd05466">
    <property type="entry name" value="PBP2_LTTR_substrate"/>
    <property type="match status" value="1"/>
</dbReference>
<evidence type="ECO:0000256" key="3">
    <source>
        <dbReference type="ARBA" id="ARBA00023125"/>
    </source>
</evidence>
<keyword evidence="4" id="KW-0804">Transcription</keyword>
<dbReference type="InterPro" id="IPR036388">
    <property type="entry name" value="WH-like_DNA-bd_sf"/>
</dbReference>
<proteinExistence type="inferred from homology"/>
<dbReference type="RefSeq" id="WP_091193435.1">
    <property type="nucleotide sequence ID" value="NZ_FOVE01000008.1"/>
</dbReference>
<evidence type="ECO:0000259" key="5">
    <source>
        <dbReference type="PROSITE" id="PS50931"/>
    </source>
</evidence>
<organism evidence="6 7">
    <name type="scientific">Formivibrio citricus</name>
    <dbReference type="NCBI Taxonomy" id="83765"/>
    <lineage>
        <taxon>Bacteria</taxon>
        <taxon>Pseudomonadati</taxon>
        <taxon>Pseudomonadota</taxon>
        <taxon>Betaproteobacteria</taxon>
        <taxon>Neisseriales</taxon>
        <taxon>Chitinibacteraceae</taxon>
        <taxon>Formivibrio</taxon>
    </lineage>
</organism>
<evidence type="ECO:0000313" key="7">
    <source>
        <dbReference type="Proteomes" id="UP000242869"/>
    </source>
</evidence>
<dbReference type="Gene3D" id="1.10.10.10">
    <property type="entry name" value="Winged helix-like DNA-binding domain superfamily/Winged helix DNA-binding domain"/>
    <property type="match status" value="1"/>
</dbReference>
<protein>
    <submittedName>
        <fullName evidence="6">Transcriptional regulator, LysR family</fullName>
    </submittedName>
</protein>
<dbReference type="InterPro" id="IPR000847">
    <property type="entry name" value="LysR_HTH_N"/>
</dbReference>
<comment type="similarity">
    <text evidence="1">Belongs to the LysR transcriptional regulatory family.</text>
</comment>
<evidence type="ECO:0000256" key="1">
    <source>
        <dbReference type="ARBA" id="ARBA00009437"/>
    </source>
</evidence>
<keyword evidence="3" id="KW-0238">DNA-binding</keyword>
<dbReference type="PANTHER" id="PTHR30126">
    <property type="entry name" value="HTH-TYPE TRANSCRIPTIONAL REGULATOR"/>
    <property type="match status" value="1"/>
</dbReference>
<reference evidence="7" key="1">
    <citation type="submission" date="2016-10" db="EMBL/GenBank/DDBJ databases">
        <authorList>
            <person name="Varghese N."/>
            <person name="Submissions S."/>
        </authorList>
    </citation>
    <scope>NUCLEOTIDE SEQUENCE [LARGE SCALE GENOMIC DNA]</scope>
    <source>
        <strain evidence="7">DSM 6150</strain>
    </source>
</reference>
<dbReference type="PROSITE" id="PS50931">
    <property type="entry name" value="HTH_LYSR"/>
    <property type="match status" value="1"/>
</dbReference>
<dbReference type="Proteomes" id="UP000242869">
    <property type="component" value="Unassembled WGS sequence"/>
</dbReference>
<dbReference type="SUPFAM" id="SSF46785">
    <property type="entry name" value="Winged helix' DNA-binding domain"/>
    <property type="match status" value="1"/>
</dbReference>
<evidence type="ECO:0000313" key="6">
    <source>
        <dbReference type="EMBL" id="SFN40092.1"/>
    </source>
</evidence>
<dbReference type="Pfam" id="PF00126">
    <property type="entry name" value="HTH_1"/>
    <property type="match status" value="1"/>
</dbReference>
<dbReference type="Gene3D" id="3.40.190.10">
    <property type="entry name" value="Periplasmic binding protein-like II"/>
    <property type="match status" value="2"/>
</dbReference>
<evidence type="ECO:0000256" key="4">
    <source>
        <dbReference type="ARBA" id="ARBA00023163"/>
    </source>
</evidence>
<dbReference type="SUPFAM" id="SSF53850">
    <property type="entry name" value="Periplasmic binding protein-like II"/>
    <property type="match status" value="1"/>
</dbReference>
<dbReference type="AlphaFoldDB" id="A0A1I4YQ08"/>
<dbReference type="PRINTS" id="PR00039">
    <property type="entry name" value="HTHLYSR"/>
</dbReference>
<sequence length="319" mass="35375">MDISWFEDFVCLVEARGFSQAAQRRGVSQPTFSRRIQALEEWLGTELIDRSAQGVRLTSDGRIFHAFSVEILHKINEMRAVLKGHGPTHAEQVRFSVAHTLSITSFPAWLKKLKETFPLLQAHVTAVNVHEAATALMDGKTDFVMVYHHPQLPVMKTSLSFPYLTLGKDRVVPCSGVKPDGSPIFKLPGSFEKPLPFMAYGSGAYLALVVERILLGAGKPCFLERTSETHMSEALKAMVVEGHGIGWLPENCARRELTSGRLAIAGDASWTTEVEIRLYRAADSDSPMVNKIWDYFSKQSTDTASRPATTGGLQKKELQ</sequence>
<gene>
    <name evidence="6" type="ORF">SAMN05660284_01416</name>
</gene>